<feature type="region of interest" description="Disordered" evidence="6">
    <location>
        <begin position="1"/>
        <end position="30"/>
    </location>
</feature>
<evidence type="ECO:0000256" key="2">
    <source>
        <dbReference type="ARBA" id="ARBA00022679"/>
    </source>
</evidence>
<keyword evidence="5" id="KW-0067">ATP-binding</keyword>
<keyword evidence="4" id="KW-0418">Kinase</keyword>
<dbReference type="AlphaFoldDB" id="A0A5J9VWV6"/>
<evidence type="ECO:0000256" key="1">
    <source>
        <dbReference type="ARBA" id="ARBA00022527"/>
    </source>
</evidence>
<evidence type="ECO:0000313" key="9">
    <source>
        <dbReference type="EMBL" id="TVU40116.1"/>
    </source>
</evidence>
<reference evidence="9 10" key="1">
    <citation type="journal article" date="2019" name="Sci. Rep.">
        <title>A high-quality genome of Eragrostis curvula grass provides insights into Poaceae evolution and supports new strategies to enhance forage quality.</title>
        <authorList>
            <person name="Carballo J."/>
            <person name="Santos B.A.C.M."/>
            <person name="Zappacosta D."/>
            <person name="Garbus I."/>
            <person name="Selva J.P."/>
            <person name="Gallo C.A."/>
            <person name="Diaz A."/>
            <person name="Albertini E."/>
            <person name="Caccamo M."/>
            <person name="Echenique V."/>
        </authorList>
    </citation>
    <scope>NUCLEOTIDE SEQUENCE [LARGE SCALE GENOMIC DNA]</scope>
    <source>
        <strain evidence="10">cv. Victoria</strain>
        <tissue evidence="9">Leaf</tissue>
    </source>
</reference>
<evidence type="ECO:0000256" key="4">
    <source>
        <dbReference type="ARBA" id="ARBA00022777"/>
    </source>
</evidence>
<protein>
    <recommendedName>
        <fullName evidence="8">Protein kinase domain-containing protein</fullName>
    </recommendedName>
</protein>
<dbReference type="Pfam" id="PF07714">
    <property type="entry name" value="PK_Tyr_Ser-Thr"/>
    <property type="match status" value="1"/>
</dbReference>
<organism evidence="9 10">
    <name type="scientific">Eragrostis curvula</name>
    <name type="common">weeping love grass</name>
    <dbReference type="NCBI Taxonomy" id="38414"/>
    <lineage>
        <taxon>Eukaryota</taxon>
        <taxon>Viridiplantae</taxon>
        <taxon>Streptophyta</taxon>
        <taxon>Embryophyta</taxon>
        <taxon>Tracheophyta</taxon>
        <taxon>Spermatophyta</taxon>
        <taxon>Magnoliopsida</taxon>
        <taxon>Liliopsida</taxon>
        <taxon>Poales</taxon>
        <taxon>Poaceae</taxon>
        <taxon>PACMAD clade</taxon>
        <taxon>Chloridoideae</taxon>
        <taxon>Eragrostideae</taxon>
        <taxon>Eragrostidinae</taxon>
        <taxon>Eragrostis</taxon>
    </lineage>
</organism>
<gene>
    <name evidence="9" type="ORF">EJB05_13566</name>
</gene>
<keyword evidence="7" id="KW-0812">Transmembrane</keyword>
<evidence type="ECO:0000256" key="5">
    <source>
        <dbReference type="ARBA" id="ARBA00022840"/>
    </source>
</evidence>
<keyword evidence="10" id="KW-1185">Reference proteome</keyword>
<dbReference type="PROSITE" id="PS50011">
    <property type="entry name" value="PROTEIN_KINASE_DOM"/>
    <property type="match status" value="1"/>
</dbReference>
<evidence type="ECO:0000259" key="8">
    <source>
        <dbReference type="PROSITE" id="PS50011"/>
    </source>
</evidence>
<dbReference type="GO" id="GO:0004674">
    <property type="term" value="F:protein serine/threonine kinase activity"/>
    <property type="evidence" value="ECO:0007669"/>
    <property type="project" value="UniProtKB-KW"/>
</dbReference>
<dbReference type="GO" id="GO:0005886">
    <property type="term" value="C:plasma membrane"/>
    <property type="evidence" value="ECO:0007669"/>
    <property type="project" value="TreeGrafter"/>
</dbReference>
<name>A0A5J9VWV6_9POAL</name>
<evidence type="ECO:0000313" key="10">
    <source>
        <dbReference type="Proteomes" id="UP000324897"/>
    </source>
</evidence>
<keyword evidence="3" id="KW-0547">Nucleotide-binding</keyword>
<dbReference type="InterPro" id="IPR000719">
    <property type="entry name" value="Prot_kinase_dom"/>
</dbReference>
<feature type="non-terminal residue" evidence="9">
    <location>
        <position position="1"/>
    </location>
</feature>
<proteinExistence type="predicted"/>
<dbReference type="OrthoDB" id="4062651at2759"/>
<dbReference type="Gene3D" id="3.30.200.20">
    <property type="entry name" value="Phosphorylase Kinase, domain 1"/>
    <property type="match status" value="1"/>
</dbReference>
<dbReference type="InterPro" id="IPR011009">
    <property type="entry name" value="Kinase-like_dom_sf"/>
</dbReference>
<keyword evidence="7" id="KW-1133">Transmembrane helix</keyword>
<accession>A0A5J9VWV6</accession>
<dbReference type="PANTHER" id="PTHR27002:SF428">
    <property type="entry name" value="OS07G0541900 PROTEIN"/>
    <property type="match status" value="1"/>
</dbReference>
<evidence type="ECO:0000256" key="3">
    <source>
        <dbReference type="ARBA" id="ARBA00022741"/>
    </source>
</evidence>
<sequence>MGHQLPPYPTWGPRPPISSPPMPGSAGSNVEAGVQDVDLSAARTLFSPCAFLSATLGKAFPECFWTFIECPRHSGKQGILVVVGGEDRQCAMQHEVGDPKTQFFTGSPIVKLQMNGLAASPAPAPSDLRWWFYREQRRRLRWWFYRERIEAKSDCNNLRLSSIHHLKSLGKRISVGKLLGIILPVVLVAAVVFITVCIWNVRKKRIYQRAKLPHRTHTAEDLESIKSILLSLSSLQVATDNFNENNKLGQGGFGAVYKGDLSGQEEAVKRLSNDSSQGLEELQNELVLVAKHHHKNLVRLEGF</sequence>
<dbReference type="Gramene" id="TVU40116">
    <property type="protein sequence ID" value="TVU40116"/>
    <property type="gene ID" value="EJB05_13566"/>
</dbReference>
<dbReference type="GO" id="GO:0005524">
    <property type="term" value="F:ATP binding"/>
    <property type="evidence" value="ECO:0007669"/>
    <property type="project" value="UniProtKB-KW"/>
</dbReference>
<dbReference type="InterPro" id="IPR001245">
    <property type="entry name" value="Ser-Thr/Tyr_kinase_cat_dom"/>
</dbReference>
<feature type="domain" description="Protein kinase" evidence="8">
    <location>
        <begin position="242"/>
        <end position="303"/>
    </location>
</feature>
<evidence type="ECO:0000256" key="7">
    <source>
        <dbReference type="SAM" id="Phobius"/>
    </source>
</evidence>
<comment type="caution">
    <text evidence="9">The sequence shown here is derived from an EMBL/GenBank/DDBJ whole genome shotgun (WGS) entry which is preliminary data.</text>
</comment>
<dbReference type="SUPFAM" id="SSF56112">
    <property type="entry name" value="Protein kinase-like (PK-like)"/>
    <property type="match status" value="1"/>
</dbReference>
<keyword evidence="1" id="KW-0723">Serine/threonine-protein kinase</keyword>
<feature type="compositionally biased region" description="Pro residues" evidence="6">
    <location>
        <begin position="1"/>
        <end position="23"/>
    </location>
</feature>
<evidence type="ECO:0000256" key="6">
    <source>
        <dbReference type="SAM" id="MobiDB-lite"/>
    </source>
</evidence>
<feature type="transmembrane region" description="Helical" evidence="7">
    <location>
        <begin position="178"/>
        <end position="201"/>
    </location>
</feature>
<dbReference type="EMBL" id="RWGY01000007">
    <property type="protein sequence ID" value="TVU40116.1"/>
    <property type="molecule type" value="Genomic_DNA"/>
</dbReference>
<dbReference type="Proteomes" id="UP000324897">
    <property type="component" value="Chromosome 4"/>
</dbReference>
<keyword evidence="2" id="KW-0808">Transferase</keyword>
<dbReference type="PANTHER" id="PTHR27002">
    <property type="entry name" value="RECEPTOR-LIKE SERINE/THREONINE-PROTEIN KINASE SD1-8"/>
    <property type="match status" value="1"/>
</dbReference>
<keyword evidence="7" id="KW-0472">Membrane</keyword>